<organism evidence="2 3">
    <name type="scientific">Paratractidigestivibacter faecalis</name>
    <dbReference type="NCBI Taxonomy" id="2292441"/>
    <lineage>
        <taxon>Bacteria</taxon>
        <taxon>Bacillati</taxon>
        <taxon>Actinomycetota</taxon>
        <taxon>Coriobacteriia</taxon>
        <taxon>Coriobacteriales</taxon>
        <taxon>Atopobiaceae</taxon>
        <taxon>Paratractidigestivibacter</taxon>
    </lineage>
</organism>
<accession>A0ABV1IHD2</accession>
<dbReference type="PANTHER" id="PTHR30185">
    <property type="entry name" value="CRYPTIC BETA-GLUCOSIDE BGL OPERON ANTITERMINATOR"/>
    <property type="match status" value="1"/>
</dbReference>
<evidence type="ECO:0000313" key="2">
    <source>
        <dbReference type="EMBL" id="MEQ2638302.1"/>
    </source>
</evidence>
<dbReference type="InterPro" id="IPR050661">
    <property type="entry name" value="BglG_antiterminators"/>
</dbReference>
<dbReference type="RefSeq" id="WP_349182970.1">
    <property type="nucleotide sequence ID" value="NZ_JBBNGS010000016.1"/>
</dbReference>
<sequence length="665" mass="73508">MVNRTQQILLQLVQADGPLTSEEIGRRIGVCGRTVRSEIPEISRQLAAAGASLTARRNYGYRIEVRDRGRYREFCQQLGIKSMQIAAAGYDETTRMLFVCRRLVGAADGVRVDELADELSLTRSALREPLRRATAFFSSYGLKVRSVPSYGLKVTGDEYRMRLASTELCTAHFHKAALGDVDEGFARLIRCDEGERQEIRHAYLAVQRESGWVLRDSMTQRVAMYLVIARNRMRDAHAVSMAPDELEALRTSPLFAVAREVFSVLAGRFDGFFAPEGEVAALALLLLCNLDLSSERDVCRPLPSVLEGLAPIRERALSEAGATLGLDLATCELAAPAFDRALAPLLVEHRFGLDGQMRFLHENEAIYLESPVAVLCACRIAQALRGIAGLAPSEDAVGSLASVVMSVLGEAPYPVRPLRVLVTDARGVECARRKGEMLRERFPDLVGPVRACELYEIRGYDERDYDAVLTDSLPVSYNYTYPMARLRLNRGSRDYARVHDEVLLNAYHLGELVPEASALSVVRGFRAGSREQFVQLLALEHEHDADVRSEMAARLLRDEGTYGSWEHGGVVAITDACAPGQEERVEIFELDRPAVWSGSRLSCLVFLRLRLSGETCRVRARERLAAQLVEGLASSGHARDGFLAAAEEDPAAFFEGLLRASLCLS</sequence>
<dbReference type="Proteomes" id="UP001478817">
    <property type="component" value="Unassembled WGS sequence"/>
</dbReference>
<dbReference type="InterPro" id="IPR036388">
    <property type="entry name" value="WH-like_DNA-bd_sf"/>
</dbReference>
<dbReference type="EMBL" id="JBBNGS010000016">
    <property type="protein sequence ID" value="MEQ2638302.1"/>
    <property type="molecule type" value="Genomic_DNA"/>
</dbReference>
<gene>
    <name evidence="2" type="ORF">AAAT05_08110</name>
</gene>
<dbReference type="InterPro" id="IPR013196">
    <property type="entry name" value="HTH_11"/>
</dbReference>
<comment type="caution">
    <text evidence="2">The sequence shown here is derived from an EMBL/GenBank/DDBJ whole genome shotgun (WGS) entry which is preliminary data.</text>
</comment>
<protein>
    <submittedName>
        <fullName evidence="2">HTH domain-containing protein</fullName>
    </submittedName>
</protein>
<evidence type="ECO:0000259" key="1">
    <source>
        <dbReference type="Pfam" id="PF08279"/>
    </source>
</evidence>
<dbReference type="Gene3D" id="1.10.10.10">
    <property type="entry name" value="Winged helix-like DNA-binding domain superfamily/Winged helix DNA-binding domain"/>
    <property type="match status" value="1"/>
</dbReference>
<keyword evidence="3" id="KW-1185">Reference proteome</keyword>
<reference evidence="2 3" key="1">
    <citation type="submission" date="2024-04" db="EMBL/GenBank/DDBJ databases">
        <title>Human intestinal bacterial collection.</title>
        <authorList>
            <person name="Pauvert C."/>
            <person name="Hitch T.C.A."/>
            <person name="Clavel T."/>
        </authorList>
    </citation>
    <scope>NUCLEOTIDE SEQUENCE [LARGE SCALE GENOMIC DNA]</scope>
    <source>
        <strain evidence="2 3">CLA-AA-H197</strain>
    </source>
</reference>
<feature type="domain" description="Helix-turn-helix type 11" evidence="1">
    <location>
        <begin position="4"/>
        <end position="62"/>
    </location>
</feature>
<proteinExistence type="predicted"/>
<name>A0ABV1IHD2_9ACTN</name>
<dbReference type="Pfam" id="PF08279">
    <property type="entry name" value="HTH_11"/>
    <property type="match status" value="1"/>
</dbReference>
<evidence type="ECO:0000313" key="3">
    <source>
        <dbReference type="Proteomes" id="UP001478817"/>
    </source>
</evidence>
<dbReference type="PANTHER" id="PTHR30185:SF13">
    <property type="entry name" value="LICABCH OPERON REGULATOR-RELATED"/>
    <property type="match status" value="1"/>
</dbReference>